<dbReference type="OrthoDB" id="9764375at2"/>
<dbReference type="AlphaFoldDB" id="A0A2T7BK34"/>
<feature type="signal peptide" evidence="2">
    <location>
        <begin position="1"/>
        <end position="26"/>
    </location>
</feature>
<dbReference type="Pfam" id="PF13472">
    <property type="entry name" value="Lipase_GDSL_2"/>
    <property type="match status" value="1"/>
</dbReference>
<proteinExistence type="predicted"/>
<evidence type="ECO:0000313" key="4">
    <source>
        <dbReference type="EMBL" id="PUZ28022.1"/>
    </source>
</evidence>
<dbReference type="PANTHER" id="PTHR30383:SF29">
    <property type="entry name" value="SGNH HYDROLASE-TYPE ESTERASE DOMAIN-CONTAINING PROTEIN"/>
    <property type="match status" value="1"/>
</dbReference>
<organism evidence="4 5">
    <name type="scientific">Chitinophaga parva</name>
    <dbReference type="NCBI Taxonomy" id="2169414"/>
    <lineage>
        <taxon>Bacteria</taxon>
        <taxon>Pseudomonadati</taxon>
        <taxon>Bacteroidota</taxon>
        <taxon>Chitinophagia</taxon>
        <taxon>Chitinophagales</taxon>
        <taxon>Chitinophagaceae</taxon>
        <taxon>Chitinophaga</taxon>
    </lineage>
</organism>
<feature type="compositionally biased region" description="Low complexity" evidence="1">
    <location>
        <begin position="33"/>
        <end position="61"/>
    </location>
</feature>
<comment type="caution">
    <text evidence="4">The sequence shown here is derived from an EMBL/GenBank/DDBJ whole genome shotgun (WGS) entry which is preliminary data.</text>
</comment>
<keyword evidence="5" id="KW-1185">Reference proteome</keyword>
<dbReference type="InterPro" id="IPR051532">
    <property type="entry name" value="Ester_Hydrolysis_Enzymes"/>
</dbReference>
<evidence type="ECO:0000259" key="3">
    <source>
        <dbReference type="Pfam" id="PF13472"/>
    </source>
</evidence>
<gene>
    <name evidence="4" type="ORF">DCC81_00620</name>
</gene>
<dbReference type="Proteomes" id="UP000244450">
    <property type="component" value="Unassembled WGS sequence"/>
</dbReference>
<dbReference type="InterPro" id="IPR013830">
    <property type="entry name" value="SGNH_hydro"/>
</dbReference>
<dbReference type="EMBL" id="QCYK01000001">
    <property type="protein sequence ID" value="PUZ28022.1"/>
    <property type="molecule type" value="Genomic_DNA"/>
</dbReference>
<feature type="region of interest" description="Disordered" evidence="1">
    <location>
        <begin position="32"/>
        <end position="79"/>
    </location>
</feature>
<keyword evidence="2" id="KW-0732">Signal</keyword>
<evidence type="ECO:0000256" key="1">
    <source>
        <dbReference type="SAM" id="MobiDB-lite"/>
    </source>
</evidence>
<evidence type="ECO:0000256" key="2">
    <source>
        <dbReference type="SAM" id="SignalP"/>
    </source>
</evidence>
<protein>
    <recommendedName>
        <fullName evidence="3">SGNH hydrolase-type esterase domain-containing protein</fullName>
    </recommendedName>
</protein>
<feature type="chain" id="PRO_5015698840" description="SGNH hydrolase-type esterase domain-containing protein" evidence="2">
    <location>
        <begin position="27"/>
        <end position="462"/>
    </location>
</feature>
<evidence type="ECO:0000313" key="5">
    <source>
        <dbReference type="Proteomes" id="UP000244450"/>
    </source>
</evidence>
<reference evidence="4 5" key="1">
    <citation type="submission" date="2018-04" db="EMBL/GenBank/DDBJ databases">
        <title>Chitinophaga fuyangensis sp. nov., isolated from soil in a chemical factory.</title>
        <authorList>
            <person name="Chen K."/>
        </authorList>
    </citation>
    <scope>NUCLEOTIDE SEQUENCE [LARGE SCALE GENOMIC DNA]</scope>
    <source>
        <strain evidence="4 5">LY-1</strain>
    </source>
</reference>
<dbReference type="PANTHER" id="PTHR30383">
    <property type="entry name" value="THIOESTERASE 1/PROTEASE 1/LYSOPHOSPHOLIPASE L1"/>
    <property type="match status" value="1"/>
</dbReference>
<dbReference type="Gene3D" id="2.60.120.1360">
    <property type="match status" value="1"/>
</dbReference>
<dbReference type="InterPro" id="IPR036514">
    <property type="entry name" value="SGNH_hydro_sf"/>
</dbReference>
<accession>A0A2T7BK34</accession>
<sequence length="462" mass="50063">MKMKSSKLATWLLLCGLLAGYMPGFAARQQHGKTTAKQTTSPTTAKKTTHASARAGKAGTAKSHKAKAGASSSFAPPNRIQQPEAMAPFFAALRLKDQVISVLHLGDSHIQAGFFPAAVATRLQRDFGNAGRGWVFPFNLAGTNGPSDFRWNSARIWDSQRIVDRNLNEAPGPGGIELTTHQNNISLQFEGMDGDAMDNTVKKATLLYWGGPDATVVAGGAEVATQQVPLPGDALKLTDATLTFNAPVTSFSANWVTSSGTNFHFYGALLQNGHPGILYSAIGINGAMYQHYNDNSSTLVAQMMVLQPQLIIISLGTNEAYGAVSASSMLASIDRTVTTIKEQNPDAVLLLTTPAASSIATRRAYRHKQGKRYVTWYKVSYHPNANVVVMRNAILEYAREHRLAAWDFYEQNRGMSAAFSGGWAADHIHFNVRGYALQGSLLYDAIHSAYVHYSDNHNQTAQ</sequence>
<dbReference type="GO" id="GO:0016788">
    <property type="term" value="F:hydrolase activity, acting on ester bonds"/>
    <property type="evidence" value="ECO:0007669"/>
    <property type="project" value="UniProtKB-ARBA"/>
</dbReference>
<dbReference type="SUPFAM" id="SSF52266">
    <property type="entry name" value="SGNH hydrolase"/>
    <property type="match status" value="1"/>
</dbReference>
<feature type="domain" description="SGNH hydrolase-type esterase" evidence="3">
    <location>
        <begin position="250"/>
        <end position="437"/>
    </location>
</feature>
<name>A0A2T7BK34_9BACT</name>
<dbReference type="Gene3D" id="3.40.50.1110">
    <property type="entry name" value="SGNH hydrolase"/>
    <property type="match status" value="1"/>
</dbReference>